<dbReference type="EMBL" id="CP010777">
    <property type="protein sequence ID" value="AKQ45333.1"/>
    <property type="molecule type" value="Genomic_DNA"/>
</dbReference>
<dbReference type="InterPro" id="IPR019734">
    <property type="entry name" value="TPR_rpt"/>
</dbReference>
<feature type="domain" description="Doubled CXXCH motif" evidence="3">
    <location>
        <begin position="323"/>
        <end position="350"/>
    </location>
</feature>
<dbReference type="InterPro" id="IPR010177">
    <property type="entry name" value="Paired_CXXCH_1"/>
</dbReference>
<dbReference type="InterPro" id="IPR004155">
    <property type="entry name" value="PBS_lyase_HEAT"/>
</dbReference>
<gene>
    <name evidence="5" type="ORF">TH63_06290</name>
</gene>
<dbReference type="OrthoDB" id="9814800at2"/>
<feature type="domain" description="Cytochrome c-552/4" evidence="4">
    <location>
        <begin position="181"/>
        <end position="221"/>
    </location>
</feature>
<sequence length="755" mass="85619">MSRKLVVLVILAIIVALQVMYVLQGRETEQASQGPKKAMSSEIMAARYLGSESCRTCHEKEFKDWKGSDHDLAMQKATSEFVRGNFNNQVYVSQGVISRFYQKNGKYFVHTQWPKGVYDEFEIKFTYGVYPLQQYLVELPDGKLQCLRTAWDSKQNKWFDLYPHTKVNPNEWLHWTRGGLNWNTMCADCHSTDVRKNYLPELDSFATTYSIINVSCESCHGPGSTHVNFVASNKGKLPQPYDAAQHLHQTKSLTSKEQVDQCARCHARREQITPAFDHTGTFMDHYVPAVLRDDLYYPDGQIKEEDYEYASFLQSKMYMNGVKCANCHNPHSLKLVKPGNALCGQCHSLKKFEATSHTFHALNTEASQCVNCHMAGTTYMGNDFRRDHSFRVPRPDQSVLYATPNACNNCHKEKTAQWAATAIEKRYGKTRKPHFSDVLTLASTRTPASAKGLMRLLQDKKQPPIVKATALWYLGQVKKDQESVSVFARALSDPEPIIRYAAVKELTAFPQDQTQEYLLPLLKDPTRSVRIAAADALAGVPEINLPADLQTPFRKATWELETNLRERADFPGGQMEAGQYFERKGETGKAEVAYQRSLSIDSLFNPARLNLAYLYNRQGSNEKAISLFNLILKQEPAYAEGYYSLGLLYAEIKKLDLALVNLKKATQLDKNNTRALYNLGLVYQHLKQTEAAEQTYLKGLQVEPNSLDLGNALVILYVQTNKPDKANQQLALLLQKHPGNALLLQMKEYLSAKRN</sequence>
<dbReference type="Pfam" id="PF09699">
    <property type="entry name" value="Paired_CXXCH_1"/>
    <property type="match status" value="1"/>
</dbReference>
<dbReference type="InterPro" id="IPR011990">
    <property type="entry name" value="TPR-like_helical_dom_sf"/>
</dbReference>
<dbReference type="InterPro" id="IPR036280">
    <property type="entry name" value="Multihaem_cyt_sf"/>
</dbReference>
<dbReference type="InterPro" id="IPR011989">
    <property type="entry name" value="ARM-like"/>
</dbReference>
<evidence type="ECO:0000313" key="6">
    <source>
        <dbReference type="Proteomes" id="UP000036458"/>
    </source>
</evidence>
<dbReference type="Pfam" id="PF13646">
    <property type="entry name" value="HEAT_2"/>
    <property type="match status" value="1"/>
</dbReference>
<dbReference type="Pfam" id="PF13414">
    <property type="entry name" value="TPR_11"/>
    <property type="match status" value="1"/>
</dbReference>
<proteinExistence type="predicted"/>
<keyword evidence="6" id="KW-1185">Reference proteome</keyword>
<dbReference type="Gene3D" id="1.25.10.10">
    <property type="entry name" value="Leucine-rich Repeat Variant"/>
    <property type="match status" value="1"/>
</dbReference>
<dbReference type="AlphaFoldDB" id="A0A0H4VIV8"/>
<feature type="repeat" description="TPR" evidence="2">
    <location>
        <begin position="605"/>
        <end position="638"/>
    </location>
</feature>
<dbReference type="Gene3D" id="1.25.40.10">
    <property type="entry name" value="Tetratricopeptide repeat domain"/>
    <property type="match status" value="1"/>
</dbReference>
<dbReference type="PANTHER" id="PTHR35038">
    <property type="entry name" value="DISSIMILATORY SULFITE REDUCTASE SIRA"/>
    <property type="match status" value="1"/>
</dbReference>
<dbReference type="SMART" id="SM00567">
    <property type="entry name" value="EZ_HEAT"/>
    <property type="match status" value="2"/>
</dbReference>
<evidence type="ECO:0000256" key="1">
    <source>
        <dbReference type="ARBA" id="ARBA00022729"/>
    </source>
</evidence>
<dbReference type="KEGG" id="ruf:TH63_06290"/>
<keyword evidence="1" id="KW-0732">Signal</keyword>
<keyword evidence="2" id="KW-0802">TPR repeat</keyword>
<dbReference type="PROSITE" id="PS50005">
    <property type="entry name" value="TPR"/>
    <property type="match status" value="3"/>
</dbReference>
<evidence type="ECO:0000313" key="5">
    <source>
        <dbReference type="EMBL" id="AKQ45333.1"/>
    </source>
</evidence>
<dbReference type="RefSeq" id="WP_048920201.1">
    <property type="nucleotide sequence ID" value="NZ_CP010777.1"/>
</dbReference>
<dbReference type="PATRIC" id="fig|1379910.4.peg.1373"/>
<dbReference type="InterPro" id="IPR023155">
    <property type="entry name" value="Cyt_c-552/4"/>
</dbReference>
<feature type="domain" description="Cytochrome c-552/4" evidence="4">
    <location>
        <begin position="54"/>
        <end position="79"/>
    </location>
</feature>
<evidence type="ECO:0000259" key="4">
    <source>
        <dbReference type="Pfam" id="PF13435"/>
    </source>
</evidence>
<feature type="repeat" description="TPR" evidence="2">
    <location>
        <begin position="673"/>
        <end position="706"/>
    </location>
</feature>
<dbReference type="SUPFAM" id="SSF48452">
    <property type="entry name" value="TPR-like"/>
    <property type="match status" value="1"/>
</dbReference>
<dbReference type="Pfam" id="PF13435">
    <property type="entry name" value="Cytochrome_C554"/>
    <property type="match status" value="2"/>
</dbReference>
<evidence type="ECO:0008006" key="7">
    <source>
        <dbReference type="Google" id="ProtNLM"/>
    </source>
</evidence>
<protein>
    <recommendedName>
        <fullName evidence="7">Tetratricopeptide repeat protein</fullName>
    </recommendedName>
</protein>
<feature type="repeat" description="TPR" evidence="2">
    <location>
        <begin position="639"/>
        <end position="672"/>
    </location>
</feature>
<accession>A0A0H4VIV8</accession>
<dbReference type="PANTHER" id="PTHR35038:SF8">
    <property type="entry name" value="C-TYPE POLYHEME CYTOCHROME OMCC"/>
    <property type="match status" value="1"/>
</dbReference>
<name>A0A0H4VIV8_9BACT</name>
<dbReference type="CDD" id="cd08168">
    <property type="entry name" value="Cytochrom_C3"/>
    <property type="match status" value="1"/>
</dbReference>
<dbReference type="Proteomes" id="UP000036458">
    <property type="component" value="Chromosome"/>
</dbReference>
<organism evidence="5 6">
    <name type="scientific">Rufibacter radiotolerans</name>
    <dbReference type="NCBI Taxonomy" id="1379910"/>
    <lineage>
        <taxon>Bacteria</taxon>
        <taxon>Pseudomonadati</taxon>
        <taxon>Bacteroidota</taxon>
        <taxon>Cytophagia</taxon>
        <taxon>Cytophagales</taxon>
        <taxon>Hymenobacteraceae</taxon>
        <taxon>Rufibacter</taxon>
    </lineage>
</organism>
<dbReference type="SUPFAM" id="SSF48695">
    <property type="entry name" value="Multiheme cytochromes"/>
    <property type="match status" value="1"/>
</dbReference>
<reference evidence="5 6" key="1">
    <citation type="submission" date="2015-01" db="EMBL/GenBank/DDBJ databases">
        <title>Rufibacter sp./DG31D/ whole genome sequencing.</title>
        <authorList>
            <person name="Kim M.K."/>
            <person name="Srinivasan S."/>
            <person name="Lee J.-J."/>
        </authorList>
    </citation>
    <scope>NUCLEOTIDE SEQUENCE [LARGE SCALE GENOMIC DNA]</scope>
    <source>
        <strain evidence="5 6">DG31D</strain>
    </source>
</reference>
<dbReference type="SMART" id="SM00028">
    <property type="entry name" value="TPR"/>
    <property type="match status" value="4"/>
</dbReference>
<evidence type="ECO:0000256" key="2">
    <source>
        <dbReference type="PROSITE-ProRule" id="PRU00339"/>
    </source>
</evidence>
<dbReference type="STRING" id="1379910.TH63_06290"/>
<dbReference type="Gene3D" id="1.10.1130.10">
    <property type="entry name" value="Flavocytochrome C3, Chain A"/>
    <property type="match status" value="3"/>
</dbReference>
<dbReference type="InterPro" id="IPR051829">
    <property type="entry name" value="Multiheme_Cytochr_ET"/>
</dbReference>
<evidence type="ECO:0000259" key="3">
    <source>
        <dbReference type="Pfam" id="PF09699"/>
    </source>
</evidence>